<evidence type="ECO:0000313" key="2">
    <source>
        <dbReference type="EMBL" id="MBL1100996.1"/>
    </source>
</evidence>
<dbReference type="EMBL" id="JAERRF010000024">
    <property type="protein sequence ID" value="MBL1100996.1"/>
    <property type="molecule type" value="Genomic_DNA"/>
</dbReference>
<accession>A0ABS1NLS0</accession>
<feature type="region of interest" description="Disordered" evidence="1">
    <location>
        <begin position="248"/>
        <end position="274"/>
    </location>
</feature>
<protein>
    <submittedName>
        <fullName evidence="2">Uncharacterized protein</fullName>
    </submittedName>
</protein>
<comment type="caution">
    <text evidence="2">The sequence shown here is derived from an EMBL/GenBank/DDBJ whole genome shotgun (WGS) entry which is preliminary data.</text>
</comment>
<proteinExistence type="predicted"/>
<gene>
    <name evidence="2" type="ORF">JK363_30880</name>
</gene>
<dbReference type="Proteomes" id="UP000634229">
    <property type="component" value="Unassembled WGS sequence"/>
</dbReference>
<feature type="compositionally biased region" description="Basic and acidic residues" evidence="1">
    <location>
        <begin position="261"/>
        <end position="274"/>
    </location>
</feature>
<feature type="compositionally biased region" description="Basic and acidic residues" evidence="1">
    <location>
        <begin position="20"/>
        <end position="29"/>
    </location>
</feature>
<keyword evidence="3" id="KW-1185">Reference proteome</keyword>
<evidence type="ECO:0000313" key="3">
    <source>
        <dbReference type="Proteomes" id="UP000634229"/>
    </source>
</evidence>
<evidence type="ECO:0000256" key="1">
    <source>
        <dbReference type="SAM" id="MobiDB-lite"/>
    </source>
</evidence>
<organism evidence="2 3">
    <name type="scientific">Streptomyces coffeae</name>
    <dbReference type="NCBI Taxonomy" id="621382"/>
    <lineage>
        <taxon>Bacteria</taxon>
        <taxon>Bacillati</taxon>
        <taxon>Actinomycetota</taxon>
        <taxon>Actinomycetes</taxon>
        <taxon>Kitasatosporales</taxon>
        <taxon>Streptomycetaceae</taxon>
        <taxon>Streptomyces</taxon>
    </lineage>
</organism>
<name>A0ABS1NLS0_9ACTN</name>
<feature type="region of interest" description="Disordered" evidence="1">
    <location>
        <begin position="1"/>
        <end position="42"/>
    </location>
</feature>
<sequence>MRSIASVSRPADLPAGGHGDGADPHEVHAGRPNTVFGGHRRQQTAAQGVEFGPVLAAVAHLGDDHDVFLGRAPDPEGDRPVDGRMGAVDRALDVLRVEVPAGHHEQTAYPAGDEQFPVAQIAEVTGPQIRPRTGAVSRRRAERRAGQLGFAMVAGGDVGAMYPDLSDLADGQHPAGVRIDDKQLVALRRAPATDNGDRMVHPAHHPATRQLLPVHPLDADGRLGRFGRHEQRGLGEPVTRDQCLLPIAPGREPLPEGVQSLEHDRLRATEDLTE</sequence>
<reference evidence="2 3" key="1">
    <citation type="submission" date="2021-01" db="EMBL/GenBank/DDBJ databases">
        <title>WGS of actinomycetes isolated from Thailand.</title>
        <authorList>
            <person name="Thawai C."/>
        </authorList>
    </citation>
    <scope>NUCLEOTIDE SEQUENCE [LARGE SCALE GENOMIC DNA]</scope>
    <source>
        <strain evidence="2 3">CA1R205</strain>
    </source>
</reference>